<feature type="region of interest" description="Disordered" evidence="4">
    <location>
        <begin position="1"/>
        <end position="42"/>
    </location>
</feature>
<feature type="repeat" description="PPR" evidence="3">
    <location>
        <begin position="452"/>
        <end position="486"/>
    </location>
</feature>
<dbReference type="GO" id="GO:0099402">
    <property type="term" value="P:plant organ development"/>
    <property type="evidence" value="ECO:0007669"/>
    <property type="project" value="UniProtKB-ARBA"/>
</dbReference>
<dbReference type="Pfam" id="PF14432">
    <property type="entry name" value="DYW_deaminase"/>
    <property type="match status" value="1"/>
</dbReference>
<reference evidence="6 7" key="1">
    <citation type="submission" date="2024-04" db="EMBL/GenBank/DDBJ databases">
        <authorList>
            <person name="Fracassetti M."/>
        </authorList>
    </citation>
    <scope>NUCLEOTIDE SEQUENCE [LARGE SCALE GENOMIC DNA]</scope>
</reference>
<dbReference type="FunFam" id="1.25.40.10:FF:000380">
    <property type="entry name" value="Pentatricopeptide repeat-containing protein, chloroplastic"/>
    <property type="match status" value="1"/>
</dbReference>
<keyword evidence="7" id="KW-1185">Reference proteome</keyword>
<evidence type="ECO:0000259" key="5">
    <source>
        <dbReference type="Pfam" id="PF14432"/>
    </source>
</evidence>
<evidence type="ECO:0000256" key="3">
    <source>
        <dbReference type="PROSITE-ProRule" id="PRU00708"/>
    </source>
</evidence>
<sequence length="893" mass="99429">MVTSMLLSTSKPPSSAIPIKQDNVPENSSFPPKPTSVSYSKKPHSAMVDSHLNFLRKNGRLSEAVEVLDALAQDGTKVNSKTLIGLLQSCIDSNAVDLGRKIHARISLAEEKSAFLETKLVGMYAKCGCLRDARMVFDEMRERNLYTWSAMIGACCRDQRWKEVVGLFHMMMADGILADGFLLPKILQACGNCGDFRTGKLLHSLVVKCGMGDFPRVNNSILAVYAKCGELGLARKFFDGMDDKTDRVAWNALISGYCQKGEIKEAHRLFDAMCKEGVEPGLVTWNILITGYNQIGQCDVAMELMEEMVRFGIEPDVVAWTAMISGYAQNNRQIQALDLFEDMISSGVEPNGVTIATAISACSVLKLLNNGMAIHALAVEIGCTDDVLVGNALIDFYSKCEKLEASQLVFDCMPEKDVFTWNSMIGGYIQAGYSGKANELFTRMQNSEIQPDVITWNTMISGYIENGDEDEATDLFHKMEKDGKIKRDTASWNSLIAGYLHIGQKQKALCMFRQMQSSGFSPNAVTILSVLPACANLVALKKVKEIHGIVLRRNLEAAVSIPNSLIDTYAKSGKLVYSRSLFDRMKSKDFITWNSIIAAYVLHGCSDEALSLVEQMLMLGLKPERSTFVNIILAHSLNENVEEGKHILTTMIEDDQLNPAIENYAAMVDLYGRAGRLEEAIRFIEAMPVKPDSSVWSRLLTACRVHGCLDLGIHAGERLLNLEPGNALISHLVLQAYALRGTREDTFRLQRLQNEHQLPKLIGESWIESKNKMHSFVSGDRSKPYSNLLFAWIDRISIEDKGIGRRQGLCIGDEEKEEIVGVHSEKLALAFAFVCSQPVVPRSIRIVKNLRMCSDCHRMAKHISLKYGCEIYLSHPKCFHHFKDGHCSCGDYW</sequence>
<dbReference type="PROSITE" id="PS51375">
    <property type="entry name" value="PPR"/>
    <property type="match status" value="8"/>
</dbReference>
<name>A0AAV2EEX7_9ROSI</name>
<comment type="similarity">
    <text evidence="1">Belongs to the PPR family. PCMP-H subfamily.</text>
</comment>
<feature type="repeat" description="PPR" evidence="3">
    <location>
        <begin position="488"/>
        <end position="522"/>
    </location>
</feature>
<protein>
    <recommendedName>
        <fullName evidence="5">DYW domain-containing protein</fullName>
    </recommendedName>
</protein>
<dbReference type="NCBIfam" id="TIGR00756">
    <property type="entry name" value="PPR"/>
    <property type="match status" value="9"/>
</dbReference>
<dbReference type="AlphaFoldDB" id="A0AAV2EEX7"/>
<dbReference type="InterPro" id="IPR002885">
    <property type="entry name" value="PPR_rpt"/>
</dbReference>
<dbReference type="PANTHER" id="PTHR47926">
    <property type="entry name" value="PENTATRICOPEPTIDE REPEAT-CONTAINING PROTEIN"/>
    <property type="match status" value="1"/>
</dbReference>
<dbReference type="FunFam" id="1.25.40.10:FF:000158">
    <property type="entry name" value="pentatricopeptide repeat-containing protein At2g33680"/>
    <property type="match status" value="1"/>
</dbReference>
<dbReference type="Pfam" id="PF01535">
    <property type="entry name" value="PPR"/>
    <property type="match status" value="6"/>
</dbReference>
<dbReference type="GO" id="GO:0009451">
    <property type="term" value="P:RNA modification"/>
    <property type="evidence" value="ECO:0007669"/>
    <property type="project" value="InterPro"/>
</dbReference>
<feature type="repeat" description="PPR" evidence="3">
    <location>
        <begin position="316"/>
        <end position="350"/>
    </location>
</feature>
<evidence type="ECO:0000256" key="4">
    <source>
        <dbReference type="SAM" id="MobiDB-lite"/>
    </source>
</evidence>
<dbReference type="InterPro" id="IPR046960">
    <property type="entry name" value="PPR_At4g14850-like_plant"/>
</dbReference>
<evidence type="ECO:0000313" key="7">
    <source>
        <dbReference type="Proteomes" id="UP001497516"/>
    </source>
</evidence>
<feature type="domain" description="DYW" evidence="5">
    <location>
        <begin position="811"/>
        <end position="893"/>
    </location>
</feature>
<dbReference type="GO" id="GO:0003723">
    <property type="term" value="F:RNA binding"/>
    <property type="evidence" value="ECO:0007669"/>
    <property type="project" value="InterPro"/>
</dbReference>
<dbReference type="Proteomes" id="UP001497516">
    <property type="component" value="Chromosome 4"/>
</dbReference>
<dbReference type="InterPro" id="IPR011990">
    <property type="entry name" value="TPR-like_helical_dom_sf"/>
</dbReference>
<dbReference type="Gene3D" id="1.25.40.10">
    <property type="entry name" value="Tetratricopeptide repeat domain"/>
    <property type="match status" value="5"/>
</dbReference>
<evidence type="ECO:0000256" key="2">
    <source>
        <dbReference type="ARBA" id="ARBA00022737"/>
    </source>
</evidence>
<dbReference type="GO" id="GO:0008270">
    <property type="term" value="F:zinc ion binding"/>
    <property type="evidence" value="ECO:0007669"/>
    <property type="project" value="InterPro"/>
</dbReference>
<organism evidence="6 7">
    <name type="scientific">Linum trigynum</name>
    <dbReference type="NCBI Taxonomy" id="586398"/>
    <lineage>
        <taxon>Eukaryota</taxon>
        <taxon>Viridiplantae</taxon>
        <taxon>Streptophyta</taxon>
        <taxon>Embryophyta</taxon>
        <taxon>Tracheophyta</taxon>
        <taxon>Spermatophyta</taxon>
        <taxon>Magnoliopsida</taxon>
        <taxon>eudicotyledons</taxon>
        <taxon>Gunneridae</taxon>
        <taxon>Pentapetalae</taxon>
        <taxon>rosids</taxon>
        <taxon>fabids</taxon>
        <taxon>Malpighiales</taxon>
        <taxon>Linaceae</taxon>
        <taxon>Linum</taxon>
    </lineage>
</organism>
<feature type="compositionally biased region" description="Polar residues" evidence="4">
    <location>
        <begin position="1"/>
        <end position="13"/>
    </location>
</feature>
<feature type="repeat" description="PPR" evidence="3">
    <location>
        <begin position="417"/>
        <end position="451"/>
    </location>
</feature>
<gene>
    <name evidence="6" type="ORF">LTRI10_LOCUS25358</name>
</gene>
<feature type="repeat" description="PPR" evidence="3">
    <location>
        <begin position="144"/>
        <end position="178"/>
    </location>
</feature>
<keyword evidence="2" id="KW-0677">Repeat</keyword>
<proteinExistence type="inferred from homology"/>
<dbReference type="InterPro" id="IPR032867">
    <property type="entry name" value="DYW_dom"/>
</dbReference>
<dbReference type="EMBL" id="OZ034817">
    <property type="protein sequence ID" value="CAL1384125.1"/>
    <property type="molecule type" value="Genomic_DNA"/>
</dbReference>
<feature type="compositionally biased region" description="Polar residues" evidence="4">
    <location>
        <begin position="24"/>
        <end position="39"/>
    </location>
</feature>
<dbReference type="PANTHER" id="PTHR47926:SF454">
    <property type="entry name" value="REPEAT-CONTAINING PROTEIN, PUTATIVE-RELATED"/>
    <property type="match status" value="1"/>
</dbReference>
<evidence type="ECO:0000313" key="6">
    <source>
        <dbReference type="EMBL" id="CAL1384125.1"/>
    </source>
</evidence>
<feature type="repeat" description="PPR" evidence="3">
    <location>
        <begin position="589"/>
        <end position="623"/>
    </location>
</feature>
<dbReference type="Pfam" id="PF13041">
    <property type="entry name" value="PPR_2"/>
    <property type="match status" value="4"/>
</dbReference>
<feature type="repeat" description="PPR" evidence="3">
    <location>
        <begin position="281"/>
        <end position="315"/>
    </location>
</feature>
<accession>A0AAV2EEX7</accession>
<feature type="repeat" description="PPR" evidence="3">
    <location>
        <begin position="246"/>
        <end position="280"/>
    </location>
</feature>
<evidence type="ECO:0000256" key="1">
    <source>
        <dbReference type="ARBA" id="ARBA00006643"/>
    </source>
</evidence>
<dbReference type="FunFam" id="1.25.40.10:FF:000073">
    <property type="entry name" value="Pentatricopeptide repeat-containing protein chloroplastic"/>
    <property type="match status" value="1"/>
</dbReference>